<sequence>MTQGHRHTTGHEHDYEPVHGLPEVLPVQEHMLWQGSPDWRALARRAFHVPALVLYFAAVLAARVAYVLSQGGSSVDALRALVVLLPLVVFAIALIVGLAWLTARGSVYTITDRRVVMRVGIVLTVTFNIPFKRIAAAGLRRHRDGTGDIPIALLGTDRIAFLHIWPHVRPWRFSKPEPMLRCVPDAETVARQLSEAWSRANETPAVPAAATDGRSAAGTLAGHGAAA</sequence>
<name>A0ABS1DSF8_RUBGE</name>
<reference evidence="4" key="2">
    <citation type="journal article" date="2020" name="Microorganisms">
        <title>Osmotic Adaptation and Compatible Solute Biosynthesis of Phototrophic Bacteria as Revealed from Genome Analyses.</title>
        <authorList>
            <person name="Imhoff J.F."/>
            <person name="Rahn T."/>
            <person name="Kunzel S."/>
            <person name="Keller A."/>
            <person name="Neulinger S.C."/>
        </authorList>
    </citation>
    <scope>NUCLEOTIDE SEQUENCE</scope>
    <source>
        <strain evidence="4">IM 151</strain>
    </source>
</reference>
<comment type="caution">
    <text evidence="4">The sequence shown here is derived from an EMBL/GenBank/DDBJ whole genome shotgun (WGS) entry which is preliminary data.</text>
</comment>
<dbReference type="Proteomes" id="UP001041814">
    <property type="component" value="Unassembled WGS sequence"/>
</dbReference>
<proteinExistence type="predicted"/>
<evidence type="ECO:0000313" key="5">
    <source>
        <dbReference type="Proteomes" id="UP001041814"/>
    </source>
</evidence>
<evidence type="ECO:0000256" key="2">
    <source>
        <dbReference type="SAM" id="Phobius"/>
    </source>
</evidence>
<organism evidence="4 5">
    <name type="scientific">Rubrivivax gelatinosus</name>
    <name type="common">Rhodocyclus gelatinosus</name>
    <name type="synonym">Rhodopseudomonas gelatinosa</name>
    <dbReference type="NCBI Taxonomy" id="28068"/>
    <lineage>
        <taxon>Bacteria</taxon>
        <taxon>Pseudomonadati</taxon>
        <taxon>Pseudomonadota</taxon>
        <taxon>Betaproteobacteria</taxon>
        <taxon>Burkholderiales</taxon>
        <taxon>Sphaerotilaceae</taxon>
        <taxon>Rubrivivax</taxon>
    </lineage>
</organism>
<keyword evidence="2" id="KW-0472">Membrane</keyword>
<keyword evidence="4" id="KW-0548">Nucleotidyltransferase</keyword>
<evidence type="ECO:0000313" key="4">
    <source>
        <dbReference type="EMBL" id="MBK1711737.1"/>
    </source>
</evidence>
<protein>
    <submittedName>
        <fullName evidence="4">Phosphopantetheine adenylyltransferase</fullName>
    </submittedName>
</protein>
<accession>A0ABS1DSF8</accession>
<keyword evidence="2" id="KW-0812">Transmembrane</keyword>
<dbReference type="NCBIfam" id="NF040894">
    <property type="entry name" value="puhB_PGC"/>
    <property type="match status" value="1"/>
</dbReference>
<keyword evidence="4" id="KW-0808">Transferase</keyword>
<feature type="transmembrane region" description="Helical" evidence="2">
    <location>
        <begin position="115"/>
        <end position="131"/>
    </location>
</feature>
<keyword evidence="5" id="KW-1185">Reference proteome</keyword>
<keyword evidence="2" id="KW-1133">Transmembrane helix</keyword>
<evidence type="ECO:0000259" key="3">
    <source>
        <dbReference type="Pfam" id="PF03703"/>
    </source>
</evidence>
<feature type="domain" description="YdbS-like PH" evidence="3">
    <location>
        <begin position="104"/>
        <end position="193"/>
    </location>
</feature>
<dbReference type="InterPro" id="IPR054839">
    <property type="entry name" value="puhB_PGC"/>
</dbReference>
<dbReference type="EMBL" id="NRRU01000006">
    <property type="protein sequence ID" value="MBK1711737.1"/>
    <property type="molecule type" value="Genomic_DNA"/>
</dbReference>
<dbReference type="GO" id="GO:0016779">
    <property type="term" value="F:nucleotidyltransferase activity"/>
    <property type="evidence" value="ECO:0007669"/>
    <property type="project" value="UniProtKB-KW"/>
</dbReference>
<reference evidence="4" key="1">
    <citation type="submission" date="2017-08" db="EMBL/GenBank/DDBJ databases">
        <authorList>
            <person name="Imhoff J.F."/>
            <person name="Rahn T."/>
            <person name="Kuenzel S."/>
            <person name="Neulinger S.C."/>
        </authorList>
    </citation>
    <scope>NUCLEOTIDE SEQUENCE</scope>
    <source>
        <strain evidence="4">IM 151</strain>
    </source>
</reference>
<gene>
    <name evidence="4" type="ORF">CKO43_02955</name>
</gene>
<feature type="transmembrane region" description="Helical" evidence="2">
    <location>
        <begin position="80"/>
        <end position="103"/>
    </location>
</feature>
<feature type="transmembrane region" description="Helical" evidence="2">
    <location>
        <begin position="47"/>
        <end position="68"/>
    </location>
</feature>
<dbReference type="InterPro" id="IPR005182">
    <property type="entry name" value="YdbS-like_PH"/>
</dbReference>
<evidence type="ECO:0000256" key="1">
    <source>
        <dbReference type="SAM" id="MobiDB-lite"/>
    </source>
</evidence>
<dbReference type="Pfam" id="PF03703">
    <property type="entry name" value="bPH_2"/>
    <property type="match status" value="1"/>
</dbReference>
<dbReference type="RefSeq" id="WP_200226439.1">
    <property type="nucleotide sequence ID" value="NZ_NRRT01000004.1"/>
</dbReference>
<feature type="compositionally biased region" description="Low complexity" evidence="1">
    <location>
        <begin position="216"/>
        <end position="227"/>
    </location>
</feature>
<feature type="region of interest" description="Disordered" evidence="1">
    <location>
        <begin position="201"/>
        <end position="227"/>
    </location>
</feature>